<name>A0A2U1J4X3_SMIAN</name>
<dbReference type="GO" id="GO:0000026">
    <property type="term" value="F:alpha-1,2-mannosyltransferase activity"/>
    <property type="evidence" value="ECO:0007669"/>
    <property type="project" value="TreeGrafter"/>
</dbReference>
<dbReference type="GO" id="GO:0005789">
    <property type="term" value="C:endoplasmic reticulum membrane"/>
    <property type="evidence" value="ECO:0007669"/>
    <property type="project" value="UniProtKB-SubCell"/>
</dbReference>
<keyword evidence="14" id="KW-1185">Reference proteome</keyword>
<comment type="pathway">
    <text evidence="2">Protein modification; protein glycosylation.</text>
</comment>
<dbReference type="EMBL" id="MBFU01000362">
    <property type="protein sequence ID" value="PWA00130.1"/>
    <property type="molecule type" value="Genomic_DNA"/>
</dbReference>
<evidence type="ECO:0000256" key="6">
    <source>
        <dbReference type="ARBA" id="ARBA00022692"/>
    </source>
</evidence>
<accession>A0A2U1J4X3</accession>
<protein>
    <recommendedName>
        <fullName evidence="10">Mannosyltransferase</fullName>
        <ecNumber evidence="10">2.4.1.-</ecNumber>
    </recommendedName>
</protein>
<feature type="transmembrane region" description="Helical" evidence="10">
    <location>
        <begin position="142"/>
        <end position="161"/>
    </location>
</feature>
<dbReference type="PANTHER" id="PTHR22760:SF2">
    <property type="entry name" value="ALPHA-1,2-MANNOSYLTRANSFERASE ALG9"/>
    <property type="match status" value="1"/>
</dbReference>
<dbReference type="GO" id="GO:0006487">
    <property type="term" value="P:protein N-linked glycosylation"/>
    <property type="evidence" value="ECO:0007669"/>
    <property type="project" value="TreeGrafter"/>
</dbReference>
<feature type="transmembrane region" description="Helical" evidence="10">
    <location>
        <begin position="428"/>
        <end position="446"/>
    </location>
</feature>
<evidence type="ECO:0000256" key="10">
    <source>
        <dbReference type="RuleBase" id="RU363075"/>
    </source>
</evidence>
<dbReference type="EC" id="2.4.1.-" evidence="10"/>
<evidence type="ECO:0000256" key="3">
    <source>
        <dbReference type="ARBA" id="ARBA00007063"/>
    </source>
</evidence>
<comment type="subcellular location">
    <subcellularLocation>
        <location evidence="1 10">Endoplasmic reticulum membrane</location>
        <topology evidence="1 10">Multi-pass membrane protein</topology>
    </subcellularLocation>
</comment>
<comment type="caution">
    <text evidence="12">The sequence shown here is derived from an EMBL/GenBank/DDBJ whole genome shotgun (WGS) entry which is preliminary data.</text>
</comment>
<dbReference type="PANTHER" id="PTHR22760">
    <property type="entry name" value="GLYCOSYLTRANSFERASE"/>
    <property type="match status" value="1"/>
</dbReference>
<keyword evidence="4 10" id="KW-0328">Glycosyltransferase</keyword>
<evidence type="ECO:0000256" key="2">
    <source>
        <dbReference type="ARBA" id="ARBA00004922"/>
    </source>
</evidence>
<evidence type="ECO:0000256" key="4">
    <source>
        <dbReference type="ARBA" id="ARBA00022676"/>
    </source>
</evidence>
<gene>
    <name evidence="13" type="ORF">BB558_000754</name>
    <name evidence="12" type="ORF">BB558_003831</name>
</gene>
<sequence length="766" mass="87597">METRVAGMRRSTIKKKIPKPQKNDPKETPDPKDVEQKQKDFEEIHKEIVEQSKTDFYVPSWKLLLRIFTVIRLISALTAPIQDCDEVYNYLEPFHFLLFGYGKQTWEYAPQFALRSWLPLSLFGYAIKSLHFLYGFTSKVQLYYAIRVLVSLLTAACEAAFIRAVNNHMGGRVAIYTMFSLFFGAGMFHASPSFLPSTLSMQLVMIAYSYGVIPSPTLDFLRGLVRATLCLLPFAISSVWGWPYSGILAFPWIVEHLFVRGTETFAANVTNEKIIELYKNWRIQRIVSFSAAAVISVLLSVGPSVLVDSYFYNRLVFPSLNQVVYNVFPKSFLTDPNAVVGPNLYGTEPWYYYIVNGFINWNFIFIFATGTIPLLGARRLLELIQKSMYNNEDSTKTKKELKVELEKKQLEDKDASLPVSKKPTSTPVLLFYRTFPPILMLIILSLQPHKEERFMYPLYPLLCLNAAVSFETMRIMTNHVFYIVGANEIVKRSIQGAHYFTIFILAISSSLSVLRMIAISNNYSSATKIYQSIPRPITYGRNSANESSGPLNIGPSLRSYVLQMIKWNKDGDDLGTESPTGKSNGNLLKTVCVGKDWYRFPSHFMLPNDYKLVFLLSKFDGLLPGDFKPMVNSSLVSSTSATVENANCINQFEPRNILSTKEPELYCDYLIDIDFSEKKDLERAHYELDNNGKGATDIEDREPNYRLDVEKWRTVKCLPFLNSAKAPIYVRTFYLHGKAAWVLNKIFGREKEYWGEVCLLKSEKKN</sequence>
<feature type="compositionally biased region" description="Basic and acidic residues" evidence="11">
    <location>
        <begin position="21"/>
        <end position="37"/>
    </location>
</feature>
<dbReference type="InterPro" id="IPR005599">
    <property type="entry name" value="GPI_mannosylTrfase"/>
</dbReference>
<feature type="region of interest" description="Disordered" evidence="11">
    <location>
        <begin position="1"/>
        <end position="37"/>
    </location>
</feature>
<keyword evidence="9 10" id="KW-0472">Membrane</keyword>
<dbReference type="EMBL" id="MBFU01000031">
    <property type="protein sequence ID" value="PWA03076.1"/>
    <property type="molecule type" value="Genomic_DNA"/>
</dbReference>
<proteinExistence type="inferred from homology"/>
<reference evidence="12 14" key="1">
    <citation type="journal article" date="2018" name="MBio">
        <title>Comparative Genomics Reveals the Core Gene Toolbox for the Fungus-Insect Symbiosis.</title>
        <authorList>
            <person name="Wang Y."/>
            <person name="Stata M."/>
            <person name="Wang W."/>
            <person name="Stajich J.E."/>
            <person name="White M.M."/>
            <person name="Moncalvo J.M."/>
        </authorList>
    </citation>
    <scope>NUCLEOTIDE SEQUENCE [LARGE SCALE GENOMIC DNA]</scope>
    <source>
        <strain evidence="12 14">AUS-126-30</strain>
    </source>
</reference>
<keyword evidence="7 10" id="KW-0256">Endoplasmic reticulum</keyword>
<evidence type="ECO:0000256" key="8">
    <source>
        <dbReference type="ARBA" id="ARBA00022989"/>
    </source>
</evidence>
<evidence type="ECO:0000256" key="7">
    <source>
        <dbReference type="ARBA" id="ARBA00022824"/>
    </source>
</evidence>
<feature type="transmembrane region" description="Helical" evidence="10">
    <location>
        <begin position="117"/>
        <end position="136"/>
    </location>
</feature>
<keyword evidence="8 10" id="KW-1133">Transmembrane helix</keyword>
<dbReference type="Pfam" id="PF03901">
    <property type="entry name" value="Glyco_transf_22"/>
    <property type="match status" value="1"/>
</dbReference>
<feature type="transmembrane region" description="Helical" evidence="10">
    <location>
        <begin position="350"/>
        <end position="376"/>
    </location>
</feature>
<evidence type="ECO:0000313" key="12">
    <source>
        <dbReference type="EMBL" id="PWA00130.1"/>
    </source>
</evidence>
<feature type="transmembrane region" description="Helical" evidence="10">
    <location>
        <begin position="497"/>
        <end position="518"/>
    </location>
</feature>
<evidence type="ECO:0000256" key="9">
    <source>
        <dbReference type="ARBA" id="ARBA00023136"/>
    </source>
</evidence>
<feature type="transmembrane region" description="Helical" evidence="10">
    <location>
        <begin position="173"/>
        <end position="195"/>
    </location>
</feature>
<evidence type="ECO:0000313" key="13">
    <source>
        <dbReference type="EMBL" id="PWA03076.1"/>
    </source>
</evidence>
<evidence type="ECO:0000313" key="14">
    <source>
        <dbReference type="Proteomes" id="UP000245591"/>
    </source>
</evidence>
<feature type="transmembrane region" description="Helical" evidence="10">
    <location>
        <begin position="458"/>
        <end position="476"/>
    </location>
</feature>
<keyword evidence="6 10" id="KW-0812">Transmembrane</keyword>
<evidence type="ECO:0000256" key="1">
    <source>
        <dbReference type="ARBA" id="ARBA00004477"/>
    </source>
</evidence>
<dbReference type="UniPathway" id="UPA00378"/>
<dbReference type="AlphaFoldDB" id="A0A2U1J4X3"/>
<keyword evidence="5" id="KW-0808">Transferase</keyword>
<feature type="transmembrane region" description="Helical" evidence="10">
    <location>
        <begin position="286"/>
        <end position="307"/>
    </location>
</feature>
<comment type="similarity">
    <text evidence="3 10">Belongs to the glycosyltransferase 22 family.</text>
</comment>
<dbReference type="Proteomes" id="UP000245591">
    <property type="component" value="Unassembled WGS sequence"/>
</dbReference>
<evidence type="ECO:0000256" key="11">
    <source>
        <dbReference type="SAM" id="MobiDB-lite"/>
    </source>
</evidence>
<organism evidence="12 14">
    <name type="scientific">Smittium angustum</name>
    <dbReference type="NCBI Taxonomy" id="133377"/>
    <lineage>
        <taxon>Eukaryota</taxon>
        <taxon>Fungi</taxon>
        <taxon>Fungi incertae sedis</taxon>
        <taxon>Zoopagomycota</taxon>
        <taxon>Kickxellomycotina</taxon>
        <taxon>Harpellomycetes</taxon>
        <taxon>Harpellales</taxon>
        <taxon>Legeriomycetaceae</taxon>
        <taxon>Smittium</taxon>
    </lineage>
</organism>
<evidence type="ECO:0000256" key="5">
    <source>
        <dbReference type="ARBA" id="ARBA00022679"/>
    </source>
</evidence>